<feature type="compositionally biased region" description="Gly residues" evidence="1">
    <location>
        <begin position="333"/>
        <end position="342"/>
    </location>
</feature>
<feature type="compositionally biased region" description="Low complexity" evidence="1">
    <location>
        <begin position="75"/>
        <end position="88"/>
    </location>
</feature>
<protein>
    <recommendedName>
        <fullName evidence="4">ARID domain-containing protein</fullName>
    </recommendedName>
</protein>
<organism evidence="2 3">
    <name type="scientific">Vanrija pseudolonga</name>
    <dbReference type="NCBI Taxonomy" id="143232"/>
    <lineage>
        <taxon>Eukaryota</taxon>
        <taxon>Fungi</taxon>
        <taxon>Dikarya</taxon>
        <taxon>Basidiomycota</taxon>
        <taxon>Agaricomycotina</taxon>
        <taxon>Tremellomycetes</taxon>
        <taxon>Trichosporonales</taxon>
        <taxon>Trichosporonaceae</taxon>
        <taxon>Vanrija</taxon>
    </lineage>
</organism>
<feature type="compositionally biased region" description="Polar residues" evidence="1">
    <location>
        <begin position="29"/>
        <end position="39"/>
    </location>
</feature>
<evidence type="ECO:0000313" key="2">
    <source>
        <dbReference type="EMBL" id="WOO77082.1"/>
    </source>
</evidence>
<feature type="region of interest" description="Disordered" evidence="1">
    <location>
        <begin position="330"/>
        <end position="353"/>
    </location>
</feature>
<feature type="region of interest" description="Disordered" evidence="1">
    <location>
        <begin position="269"/>
        <end position="302"/>
    </location>
</feature>
<evidence type="ECO:0008006" key="4">
    <source>
        <dbReference type="Google" id="ProtNLM"/>
    </source>
</evidence>
<accession>A0AAF1BF97</accession>
<feature type="region of interest" description="Disordered" evidence="1">
    <location>
        <begin position="665"/>
        <end position="715"/>
    </location>
</feature>
<feature type="region of interest" description="Disordered" evidence="1">
    <location>
        <begin position="435"/>
        <end position="455"/>
    </location>
</feature>
<feature type="compositionally biased region" description="Low complexity" evidence="1">
    <location>
        <begin position="18"/>
        <end position="28"/>
    </location>
</feature>
<proteinExistence type="predicted"/>
<feature type="compositionally biased region" description="Low complexity" evidence="1">
    <location>
        <begin position="269"/>
        <end position="290"/>
    </location>
</feature>
<feature type="region of interest" description="Disordered" evidence="1">
    <location>
        <begin position="496"/>
        <end position="560"/>
    </location>
</feature>
<feature type="compositionally biased region" description="Low complexity" evidence="1">
    <location>
        <begin position="155"/>
        <end position="177"/>
    </location>
</feature>
<dbReference type="GeneID" id="87803935"/>
<sequence>MSQQAGPSTSTGGDQASQQQQTQQQTQQNPFPSTLDFSTQQQLLQQFAAKFPNNLAQLGQGGGGAANPAALFPNLPNLTLPPNRKSSGGSLGGAGSPASNGSTTAPSLNLNLAAAAASALPGTTPGQVDVQALQAQLQARMLQVQQQALQAAAMRAGGAPGSSPAATAGSPANAQASTPGSTTAVQDPTAAAPVRPVNGIPDWAAQAAASGLLGNIAAGADREAILKQLQALHQSQAQRAKHAAALGGAGVNAATVAAAAAASPASVTAPSPAAASATAPSPAPNATGTPVSGNPILPSAASPASAPSPSVIAAVASAAGIRPPLGASPATPVGGGLAGPGAPGARPPGMPVRPMLQKQQLLNSLVQYYKTVNQPMPTELVNGSFKLGETWIELTELFFAIFRQGGLMKIIRDFPGNPTESPVWQQLLTAKGVPSPLPAPVTLPRQDPSSPAQTTTNPVQYLLEAYRAWIFGFEQAMARSKMAQIQKQQQAALAASGGVRPPLAAGSPVAPTPPGGPMAAPSPQTVGTPRAVSGPAPSAPTPTAIAPSPQASIPPASPAVAAPSPAVQAIAATPSPAVATPSPTAVVAPPAVPDVTPAQPVAPAATAATPTASAPTPIAPTSAAPTPVAAPAANTPSPATPVAAPKPKIDIAVATAAAGSPLSAVAPIGINGTPTTADGGPAKKRKRDLANNNKSASPSTPAPISAPQSAVPHVPKRQRYKVEYRPLHFPQPTLGGWDERAVASAFPKHLLGRPTHASQELKVDVEAVLMGLRSRLPREVGYGLTVLSMLSMPQNDAATTSLPILPMIEVYNELLDLIAEAALGDGGLEAWLKEQAQAADGTTTPRASVPPLVADLRLTFGDLEQLGHHFDYSVSENEDSLNTGREQTRGPTDIVLAGLNIIRNFSFLPENQQHMARPELFNLLAAITSTTLARLPGEPDSAKPYSVLELARVRRESVAILTNLGGFFDLRAIPSRSVLSIFQLIAGFLTEGWESFRLREPGYGPNISIRDVPPTAILSVDRALEAFGRLALLDHNREVIASVVPADELVGLFAGLIKLFPLSKRDLEAMHSIEDYLGRVELVALAVYSLAFLAPQGARTGMRSTPGATAVLTRLVHDLTPRAPELKTSPFGILVRRVAETLGVLNGTVNAGGNSERMSFSAGGVDGKGWKFASDSVEPGWLAYDAERVLESMGWGSGRGPMFRVDGPTFAELDGLWRG</sequence>
<evidence type="ECO:0000313" key="3">
    <source>
        <dbReference type="Proteomes" id="UP000827549"/>
    </source>
</evidence>
<dbReference type="AlphaFoldDB" id="A0AAF1BF97"/>
<evidence type="ECO:0000256" key="1">
    <source>
        <dbReference type="SAM" id="MobiDB-lite"/>
    </source>
</evidence>
<dbReference type="Proteomes" id="UP000827549">
    <property type="component" value="Chromosome 1"/>
</dbReference>
<keyword evidence="3" id="KW-1185">Reference proteome</keyword>
<name>A0AAF1BF97_9TREE</name>
<feature type="compositionally biased region" description="Low complexity" evidence="1">
    <location>
        <begin position="695"/>
        <end position="710"/>
    </location>
</feature>
<feature type="region of interest" description="Disordered" evidence="1">
    <location>
        <begin position="75"/>
        <end position="103"/>
    </location>
</feature>
<reference evidence="2" key="1">
    <citation type="submission" date="2023-10" db="EMBL/GenBank/DDBJ databases">
        <authorList>
            <person name="Noh H."/>
        </authorList>
    </citation>
    <scope>NUCLEOTIDE SEQUENCE</scope>
    <source>
        <strain evidence="2">DUCC4014</strain>
    </source>
</reference>
<feature type="region of interest" description="Disordered" evidence="1">
    <location>
        <begin position="1"/>
        <end position="39"/>
    </location>
</feature>
<dbReference type="EMBL" id="CP086714">
    <property type="protein sequence ID" value="WOO77082.1"/>
    <property type="molecule type" value="Genomic_DNA"/>
</dbReference>
<feature type="compositionally biased region" description="Low complexity" evidence="1">
    <location>
        <begin position="531"/>
        <end position="560"/>
    </location>
</feature>
<dbReference type="RefSeq" id="XP_062623114.1">
    <property type="nucleotide sequence ID" value="XM_062767129.1"/>
</dbReference>
<feature type="region of interest" description="Disordered" evidence="1">
    <location>
        <begin position="155"/>
        <end position="197"/>
    </location>
</feature>
<feature type="region of interest" description="Disordered" evidence="1">
    <location>
        <begin position="602"/>
        <end position="643"/>
    </location>
</feature>
<feature type="compositionally biased region" description="Polar residues" evidence="1">
    <location>
        <begin position="1"/>
        <end position="17"/>
    </location>
</feature>
<gene>
    <name evidence="2" type="ORF">LOC62_01G000677</name>
</gene>